<evidence type="ECO:0000259" key="4">
    <source>
        <dbReference type="PROSITE" id="PS51898"/>
    </source>
</evidence>
<evidence type="ECO:0000256" key="1">
    <source>
        <dbReference type="ARBA" id="ARBA00008857"/>
    </source>
</evidence>
<comment type="caution">
    <text evidence="5">The sequence shown here is derived from an EMBL/GenBank/DDBJ whole genome shotgun (WGS) entry which is preliminary data.</text>
</comment>
<comment type="similarity">
    <text evidence="1">Belongs to the 'phage' integrase family.</text>
</comment>
<dbReference type="PANTHER" id="PTHR30629:SF2">
    <property type="entry name" value="PROPHAGE INTEGRASE INTS-RELATED"/>
    <property type="match status" value="1"/>
</dbReference>
<name>A0A0W7WDS4_9RHOB</name>
<evidence type="ECO:0000256" key="3">
    <source>
        <dbReference type="ARBA" id="ARBA00023172"/>
    </source>
</evidence>
<evidence type="ECO:0000256" key="2">
    <source>
        <dbReference type="ARBA" id="ARBA00022908"/>
    </source>
</evidence>
<dbReference type="GO" id="GO:0003677">
    <property type="term" value="F:DNA binding"/>
    <property type="evidence" value="ECO:0007669"/>
    <property type="project" value="InterPro"/>
</dbReference>
<protein>
    <submittedName>
        <fullName evidence="5">Integrase</fullName>
    </submittedName>
</protein>
<dbReference type="SUPFAM" id="SSF56349">
    <property type="entry name" value="DNA breaking-rejoining enzymes"/>
    <property type="match status" value="1"/>
</dbReference>
<evidence type="ECO:0000313" key="6">
    <source>
        <dbReference type="Proteomes" id="UP000054396"/>
    </source>
</evidence>
<dbReference type="RefSeq" id="WP_058864203.1">
    <property type="nucleotide sequence ID" value="NZ_LPXO01000023.1"/>
</dbReference>
<gene>
    <name evidence="5" type="ORF">AVJ23_21010</name>
</gene>
<dbReference type="InterPro" id="IPR002104">
    <property type="entry name" value="Integrase_catalytic"/>
</dbReference>
<dbReference type="GO" id="GO:0015074">
    <property type="term" value="P:DNA integration"/>
    <property type="evidence" value="ECO:0007669"/>
    <property type="project" value="UniProtKB-KW"/>
</dbReference>
<dbReference type="InterPro" id="IPR013762">
    <property type="entry name" value="Integrase-like_cat_sf"/>
</dbReference>
<dbReference type="InterPro" id="IPR050808">
    <property type="entry name" value="Phage_Integrase"/>
</dbReference>
<feature type="domain" description="Tyr recombinase" evidence="4">
    <location>
        <begin position="216"/>
        <end position="389"/>
    </location>
</feature>
<dbReference type="PANTHER" id="PTHR30629">
    <property type="entry name" value="PROPHAGE INTEGRASE"/>
    <property type="match status" value="1"/>
</dbReference>
<dbReference type="PROSITE" id="PS51898">
    <property type="entry name" value="TYR_RECOMBINASE"/>
    <property type="match status" value="1"/>
</dbReference>
<dbReference type="InterPro" id="IPR011010">
    <property type="entry name" value="DNA_brk_join_enz"/>
</dbReference>
<keyword evidence="3" id="KW-0233">DNA recombination</keyword>
<dbReference type="AlphaFoldDB" id="A0A0W7WDS4"/>
<dbReference type="Proteomes" id="UP000054396">
    <property type="component" value="Unassembled WGS sequence"/>
</dbReference>
<dbReference type="EMBL" id="LPXO01000023">
    <property type="protein sequence ID" value="KUF08800.1"/>
    <property type="molecule type" value="Genomic_DNA"/>
</dbReference>
<organism evidence="5 6">
    <name type="scientific">Pseudoponticoccus marisrubri</name>
    <dbReference type="NCBI Taxonomy" id="1685382"/>
    <lineage>
        <taxon>Bacteria</taxon>
        <taxon>Pseudomonadati</taxon>
        <taxon>Pseudomonadota</taxon>
        <taxon>Alphaproteobacteria</taxon>
        <taxon>Rhodobacterales</taxon>
        <taxon>Roseobacteraceae</taxon>
        <taxon>Pseudoponticoccus</taxon>
    </lineage>
</organism>
<dbReference type="GO" id="GO:0006310">
    <property type="term" value="P:DNA recombination"/>
    <property type="evidence" value="ECO:0007669"/>
    <property type="project" value="UniProtKB-KW"/>
</dbReference>
<dbReference type="OrthoDB" id="7793464at2"/>
<proteinExistence type="inferred from homology"/>
<dbReference type="Gene3D" id="1.10.443.10">
    <property type="entry name" value="Intergrase catalytic core"/>
    <property type="match status" value="1"/>
</dbReference>
<keyword evidence="6" id="KW-1185">Reference proteome</keyword>
<evidence type="ECO:0000313" key="5">
    <source>
        <dbReference type="EMBL" id="KUF08800.1"/>
    </source>
</evidence>
<dbReference type="Gene3D" id="3.30.160.390">
    <property type="entry name" value="Integrase, DNA-binding domain"/>
    <property type="match status" value="1"/>
</dbReference>
<dbReference type="InterPro" id="IPR038488">
    <property type="entry name" value="Integrase_DNA-bd_sf"/>
</dbReference>
<reference evidence="5 6" key="1">
    <citation type="submission" date="2015-12" db="EMBL/GenBank/DDBJ databases">
        <authorList>
            <person name="Shamseldin A."/>
            <person name="Moawad H."/>
            <person name="Abd El-Rahim W.M."/>
            <person name="Sadowsky M.J."/>
        </authorList>
    </citation>
    <scope>NUCLEOTIDE SEQUENCE [LARGE SCALE GENOMIC DNA]</scope>
    <source>
        <strain evidence="5 6">SJ5A-1</strain>
    </source>
</reference>
<sequence>MPHIKFTDTNVGAIPTSDKTVWYTDPEQKGLRLCVTKTGVKTWYVNKWDPTANKVRSVKLAQWASKVTHCKWAKDQRGLVAHGIVSGDVLNKAETRAKEADERANALPTFREALEQFIEHRTTSRQSGKARMMETTAKDYRATFNKHLAQWADVHVDRLPILEINQYLNAVQITRPNAAHVAATVAGATVRFINKLCALALPIPSLLEGTKMRSRVETGKLDMQVPWEDRWDEIEEIPNEHIRLCWKITWYTGFRGRGLRALTWDQVDLDDGVVTFERLKRQEVERTIVLADDVVRLFKRLHEIRYDDCEWVFPSRVVRRDTRGHLDVLDKLPLTKPGDLRHFWMTVAREVAPRHVHRWLAQQTMTDNDLRMLGHYGEPTYEEQKAAANAIAAAISKRIQAAPSSVVELRRNTA</sequence>
<accession>A0A0W7WDS4</accession>
<dbReference type="Pfam" id="PF00589">
    <property type="entry name" value="Phage_integrase"/>
    <property type="match status" value="1"/>
</dbReference>
<keyword evidence="2" id="KW-0229">DNA integration</keyword>